<dbReference type="InParanoid" id="A0A6M4H6K0"/>
<evidence type="ECO:0000313" key="2">
    <source>
        <dbReference type="EMBL" id="QJR14982.1"/>
    </source>
</evidence>
<keyword evidence="3" id="KW-1185">Reference proteome</keyword>
<sequence length="79" mass="8071">MKQWLAVMIACGGALLNGGCASSTGDTDPNAIPKIDQDTKVYNTGSRIGRPDRGYETPTAPAKPAAPAQPAANNSVTAK</sequence>
<proteinExistence type="predicted"/>
<feature type="region of interest" description="Disordered" evidence="1">
    <location>
        <begin position="22"/>
        <end position="79"/>
    </location>
</feature>
<dbReference type="Proteomes" id="UP000503096">
    <property type="component" value="Chromosome"/>
</dbReference>
<dbReference type="KEGG" id="upl:DSM104440_01797"/>
<reference evidence="2 3" key="1">
    <citation type="submission" date="2020-04" db="EMBL/GenBank/DDBJ databases">
        <title>Usitatibacter rugosus gen. nov., sp. nov. and Usitatibacter palustris sp. nov., novel members of Usitatibacteraceae fam. nov. within the order Nitrosomonadales isolated from soil.</title>
        <authorList>
            <person name="Huber K.J."/>
            <person name="Neumann-Schaal M."/>
            <person name="Geppert A."/>
            <person name="Luckner M."/>
            <person name="Wanner G."/>
            <person name="Overmann J."/>
        </authorList>
    </citation>
    <scope>NUCLEOTIDE SEQUENCE [LARGE SCALE GENOMIC DNA]</scope>
    <source>
        <strain evidence="2 3">Swamp67</strain>
    </source>
</reference>
<gene>
    <name evidence="2" type="ORF">DSM104440_01797</name>
</gene>
<evidence type="ECO:0000313" key="3">
    <source>
        <dbReference type="Proteomes" id="UP000503096"/>
    </source>
</evidence>
<dbReference type="AlphaFoldDB" id="A0A6M4H6K0"/>
<dbReference type="RefSeq" id="WP_171161864.1">
    <property type="nucleotide sequence ID" value="NZ_CP053073.1"/>
</dbReference>
<feature type="compositionally biased region" description="Low complexity" evidence="1">
    <location>
        <begin position="58"/>
        <end position="72"/>
    </location>
</feature>
<protein>
    <submittedName>
        <fullName evidence="2">Uncharacterized protein</fullName>
    </submittedName>
</protein>
<evidence type="ECO:0000256" key="1">
    <source>
        <dbReference type="SAM" id="MobiDB-lite"/>
    </source>
</evidence>
<accession>A0A6M4H6K0</accession>
<dbReference type="EMBL" id="CP053073">
    <property type="protein sequence ID" value="QJR14982.1"/>
    <property type="molecule type" value="Genomic_DNA"/>
</dbReference>
<organism evidence="2 3">
    <name type="scientific">Usitatibacter palustris</name>
    <dbReference type="NCBI Taxonomy" id="2732487"/>
    <lineage>
        <taxon>Bacteria</taxon>
        <taxon>Pseudomonadati</taxon>
        <taxon>Pseudomonadota</taxon>
        <taxon>Betaproteobacteria</taxon>
        <taxon>Nitrosomonadales</taxon>
        <taxon>Usitatibacteraceae</taxon>
        <taxon>Usitatibacter</taxon>
    </lineage>
</organism>
<name>A0A6M4H6K0_9PROT</name>